<dbReference type="InterPro" id="IPR018244">
    <property type="entry name" value="Allrgn_V5/Tpx1_CS"/>
</dbReference>
<dbReference type="CDD" id="cd05382">
    <property type="entry name" value="CAP_GAPR1-like"/>
    <property type="match status" value="1"/>
</dbReference>
<dbReference type="FunCoup" id="B4MVW2">
    <property type="interactions" value="19"/>
</dbReference>
<dbReference type="Pfam" id="PF00188">
    <property type="entry name" value="CAP"/>
    <property type="match status" value="1"/>
</dbReference>
<dbReference type="HOGENOM" id="CLU_035730_9_4_1"/>
<keyword evidence="2" id="KW-0964">Secreted</keyword>
<dbReference type="PROSITE" id="PS01010">
    <property type="entry name" value="CRISP_2"/>
    <property type="match status" value="1"/>
</dbReference>
<name>B4MVW2_DROWI</name>
<accession>B4MVW2</accession>
<evidence type="ECO:0000256" key="1">
    <source>
        <dbReference type="ARBA" id="ARBA00004613"/>
    </source>
</evidence>
<dbReference type="FunFam" id="3.40.33.10:FF:000002">
    <property type="entry name" value="Golgi-associated plant pathogenesis-related protein 1"/>
    <property type="match status" value="1"/>
</dbReference>
<keyword evidence="5" id="KW-1185">Reference proteome</keyword>
<dbReference type="PANTHER" id="PTHR10334">
    <property type="entry name" value="CYSTEINE-RICH SECRETORY PROTEIN-RELATED"/>
    <property type="match status" value="1"/>
</dbReference>
<feature type="domain" description="SCP" evidence="3">
    <location>
        <begin position="5"/>
        <end position="135"/>
    </location>
</feature>
<protein>
    <recommendedName>
        <fullName evidence="3">SCP domain-containing protein</fullName>
    </recommendedName>
</protein>
<dbReference type="GO" id="GO:0005576">
    <property type="term" value="C:extracellular region"/>
    <property type="evidence" value="ECO:0007669"/>
    <property type="project" value="UniProtKB-SubCell"/>
</dbReference>
<dbReference type="GO" id="GO:0007618">
    <property type="term" value="P:mating"/>
    <property type="evidence" value="ECO:0007669"/>
    <property type="project" value="EnsemblMetazoa"/>
</dbReference>
<evidence type="ECO:0000313" key="5">
    <source>
        <dbReference type="Proteomes" id="UP000007798"/>
    </source>
</evidence>
<dbReference type="AlphaFoldDB" id="B4MVW2"/>
<evidence type="ECO:0000259" key="3">
    <source>
        <dbReference type="SMART" id="SM00198"/>
    </source>
</evidence>
<dbReference type="Proteomes" id="UP000007798">
    <property type="component" value="Unassembled WGS sequence"/>
</dbReference>
<evidence type="ECO:0000256" key="2">
    <source>
        <dbReference type="ARBA" id="ARBA00022525"/>
    </source>
</evidence>
<organism evidence="4 5">
    <name type="scientific">Drosophila willistoni</name>
    <name type="common">Fruit fly</name>
    <dbReference type="NCBI Taxonomy" id="7260"/>
    <lineage>
        <taxon>Eukaryota</taxon>
        <taxon>Metazoa</taxon>
        <taxon>Ecdysozoa</taxon>
        <taxon>Arthropoda</taxon>
        <taxon>Hexapoda</taxon>
        <taxon>Insecta</taxon>
        <taxon>Pterygota</taxon>
        <taxon>Neoptera</taxon>
        <taxon>Endopterygota</taxon>
        <taxon>Diptera</taxon>
        <taxon>Brachycera</taxon>
        <taxon>Muscomorpha</taxon>
        <taxon>Ephydroidea</taxon>
        <taxon>Drosophilidae</taxon>
        <taxon>Drosophila</taxon>
        <taxon>Sophophora</taxon>
    </lineage>
</organism>
<dbReference type="InterPro" id="IPR034113">
    <property type="entry name" value="SCP_GAPR1-like"/>
</dbReference>
<comment type="subcellular location">
    <subcellularLocation>
        <location evidence="1">Secreted</location>
    </subcellularLocation>
</comment>
<proteinExistence type="predicted"/>
<dbReference type="InParanoid" id="B4MVW2"/>
<sequence length="146" mass="16743">MSAQEFGREVLNAHNTYRALHDAKPLTLSPKLNQLATQWAQHLLATNSMQHRQNSGYGENIYMASGGNLSGTDAVRSWYNEINQYNWQRPSFQMNTGHFTQVVWKNSTELGVGFAKRGNTMFVVCNYNPPGNYNNMYRENVSPRRH</sequence>
<reference evidence="4 5" key="1">
    <citation type="journal article" date="2007" name="Nature">
        <title>Evolution of genes and genomes on the Drosophila phylogeny.</title>
        <authorList>
            <consortium name="Drosophila 12 Genomes Consortium"/>
            <person name="Clark A.G."/>
            <person name="Eisen M.B."/>
            <person name="Smith D.R."/>
            <person name="Bergman C.M."/>
            <person name="Oliver B."/>
            <person name="Markow T.A."/>
            <person name="Kaufman T.C."/>
            <person name="Kellis M."/>
            <person name="Gelbart W."/>
            <person name="Iyer V.N."/>
            <person name="Pollard D.A."/>
            <person name="Sackton T.B."/>
            <person name="Larracuente A.M."/>
            <person name="Singh N.D."/>
            <person name="Abad J.P."/>
            <person name="Abt D.N."/>
            <person name="Adryan B."/>
            <person name="Aguade M."/>
            <person name="Akashi H."/>
            <person name="Anderson W.W."/>
            <person name="Aquadro C.F."/>
            <person name="Ardell D.H."/>
            <person name="Arguello R."/>
            <person name="Artieri C.G."/>
            <person name="Barbash D.A."/>
            <person name="Barker D."/>
            <person name="Barsanti P."/>
            <person name="Batterham P."/>
            <person name="Batzoglou S."/>
            <person name="Begun D."/>
            <person name="Bhutkar A."/>
            <person name="Blanco E."/>
            <person name="Bosak S.A."/>
            <person name="Bradley R.K."/>
            <person name="Brand A.D."/>
            <person name="Brent M.R."/>
            <person name="Brooks A.N."/>
            <person name="Brown R.H."/>
            <person name="Butlin R.K."/>
            <person name="Caggese C."/>
            <person name="Calvi B.R."/>
            <person name="Bernardo de Carvalho A."/>
            <person name="Caspi A."/>
            <person name="Castrezana S."/>
            <person name="Celniker S.E."/>
            <person name="Chang J.L."/>
            <person name="Chapple C."/>
            <person name="Chatterji S."/>
            <person name="Chinwalla A."/>
            <person name="Civetta A."/>
            <person name="Clifton S.W."/>
            <person name="Comeron J.M."/>
            <person name="Costello J.C."/>
            <person name="Coyne J.A."/>
            <person name="Daub J."/>
            <person name="David R.G."/>
            <person name="Delcher A.L."/>
            <person name="Delehaunty K."/>
            <person name="Do C.B."/>
            <person name="Ebling H."/>
            <person name="Edwards K."/>
            <person name="Eickbush T."/>
            <person name="Evans J.D."/>
            <person name="Filipski A."/>
            <person name="Findeiss S."/>
            <person name="Freyhult E."/>
            <person name="Fulton L."/>
            <person name="Fulton R."/>
            <person name="Garcia A.C."/>
            <person name="Gardiner A."/>
            <person name="Garfield D.A."/>
            <person name="Garvin B.E."/>
            <person name="Gibson G."/>
            <person name="Gilbert D."/>
            <person name="Gnerre S."/>
            <person name="Godfrey J."/>
            <person name="Good R."/>
            <person name="Gotea V."/>
            <person name="Gravely B."/>
            <person name="Greenberg A.J."/>
            <person name="Griffiths-Jones S."/>
            <person name="Gross S."/>
            <person name="Guigo R."/>
            <person name="Gustafson E.A."/>
            <person name="Haerty W."/>
            <person name="Hahn M.W."/>
            <person name="Halligan D.L."/>
            <person name="Halpern A.L."/>
            <person name="Halter G.M."/>
            <person name="Han M.V."/>
            <person name="Heger A."/>
            <person name="Hillier L."/>
            <person name="Hinrichs A.S."/>
            <person name="Holmes I."/>
            <person name="Hoskins R.A."/>
            <person name="Hubisz M.J."/>
            <person name="Hultmark D."/>
            <person name="Huntley M.A."/>
            <person name="Jaffe D.B."/>
            <person name="Jagadeeshan S."/>
            <person name="Jeck W.R."/>
            <person name="Johnson J."/>
            <person name="Jones C.D."/>
            <person name="Jordan W.C."/>
            <person name="Karpen G.H."/>
            <person name="Kataoka E."/>
            <person name="Keightley P.D."/>
            <person name="Kheradpour P."/>
            <person name="Kirkness E.F."/>
            <person name="Koerich L.B."/>
            <person name="Kristiansen K."/>
            <person name="Kudrna D."/>
            <person name="Kulathinal R.J."/>
            <person name="Kumar S."/>
            <person name="Kwok R."/>
            <person name="Lander E."/>
            <person name="Langley C.H."/>
            <person name="Lapoint R."/>
            <person name="Lazzaro B.P."/>
            <person name="Lee S.J."/>
            <person name="Levesque L."/>
            <person name="Li R."/>
            <person name="Lin C.F."/>
            <person name="Lin M.F."/>
            <person name="Lindblad-Toh K."/>
            <person name="Llopart A."/>
            <person name="Long M."/>
            <person name="Low L."/>
            <person name="Lozovsky E."/>
            <person name="Lu J."/>
            <person name="Luo M."/>
            <person name="Machado C.A."/>
            <person name="Makalowski W."/>
            <person name="Marzo M."/>
            <person name="Matsuda M."/>
            <person name="Matzkin L."/>
            <person name="McAllister B."/>
            <person name="McBride C.S."/>
            <person name="McKernan B."/>
            <person name="McKernan K."/>
            <person name="Mendez-Lago M."/>
            <person name="Minx P."/>
            <person name="Mollenhauer M.U."/>
            <person name="Montooth K."/>
            <person name="Mount S.M."/>
            <person name="Mu X."/>
            <person name="Myers E."/>
            <person name="Negre B."/>
            <person name="Newfeld S."/>
            <person name="Nielsen R."/>
            <person name="Noor M.A."/>
            <person name="O'Grady P."/>
            <person name="Pachter L."/>
            <person name="Papaceit M."/>
            <person name="Parisi M.J."/>
            <person name="Parisi M."/>
            <person name="Parts L."/>
            <person name="Pedersen J.S."/>
            <person name="Pesole G."/>
            <person name="Phillippy A.M."/>
            <person name="Ponting C.P."/>
            <person name="Pop M."/>
            <person name="Porcelli D."/>
            <person name="Powell J.R."/>
            <person name="Prohaska S."/>
            <person name="Pruitt K."/>
            <person name="Puig M."/>
            <person name="Quesneville H."/>
            <person name="Ram K.R."/>
            <person name="Rand D."/>
            <person name="Rasmussen M.D."/>
            <person name="Reed L.K."/>
            <person name="Reenan R."/>
            <person name="Reily A."/>
            <person name="Remington K.A."/>
            <person name="Rieger T.T."/>
            <person name="Ritchie M.G."/>
            <person name="Robin C."/>
            <person name="Rogers Y.H."/>
            <person name="Rohde C."/>
            <person name="Rozas J."/>
            <person name="Rubenfield M.J."/>
            <person name="Ruiz A."/>
            <person name="Russo S."/>
            <person name="Salzberg S.L."/>
            <person name="Sanchez-Gracia A."/>
            <person name="Saranga D.J."/>
            <person name="Sato H."/>
            <person name="Schaeffer S.W."/>
            <person name="Schatz M.C."/>
            <person name="Schlenke T."/>
            <person name="Schwartz R."/>
            <person name="Segarra C."/>
            <person name="Singh R.S."/>
            <person name="Sirot L."/>
            <person name="Sirota M."/>
            <person name="Sisneros N.B."/>
            <person name="Smith C.D."/>
            <person name="Smith T.F."/>
            <person name="Spieth J."/>
            <person name="Stage D.E."/>
            <person name="Stark A."/>
            <person name="Stephan W."/>
            <person name="Strausberg R.L."/>
            <person name="Strempel S."/>
            <person name="Sturgill D."/>
            <person name="Sutton G."/>
            <person name="Sutton G.G."/>
            <person name="Tao W."/>
            <person name="Teichmann S."/>
            <person name="Tobari Y.N."/>
            <person name="Tomimura Y."/>
            <person name="Tsolas J.M."/>
            <person name="Valente V.L."/>
            <person name="Venter E."/>
            <person name="Venter J.C."/>
            <person name="Vicario S."/>
            <person name="Vieira F.G."/>
            <person name="Vilella A.J."/>
            <person name="Villasante A."/>
            <person name="Walenz B."/>
            <person name="Wang J."/>
            <person name="Wasserman M."/>
            <person name="Watts T."/>
            <person name="Wilson D."/>
            <person name="Wilson R.K."/>
            <person name="Wing R.A."/>
            <person name="Wolfner M.F."/>
            <person name="Wong A."/>
            <person name="Wong G.K."/>
            <person name="Wu C.I."/>
            <person name="Wu G."/>
            <person name="Yamamoto D."/>
            <person name="Yang H.P."/>
            <person name="Yang S.P."/>
            <person name="Yorke J.A."/>
            <person name="Yoshida K."/>
            <person name="Zdobnov E."/>
            <person name="Zhang P."/>
            <person name="Zhang Y."/>
            <person name="Zimin A.V."/>
            <person name="Baldwin J."/>
            <person name="Abdouelleil A."/>
            <person name="Abdulkadir J."/>
            <person name="Abebe A."/>
            <person name="Abera B."/>
            <person name="Abreu J."/>
            <person name="Acer S.C."/>
            <person name="Aftuck L."/>
            <person name="Alexander A."/>
            <person name="An P."/>
            <person name="Anderson E."/>
            <person name="Anderson S."/>
            <person name="Arachi H."/>
            <person name="Azer M."/>
            <person name="Bachantsang P."/>
            <person name="Barry A."/>
            <person name="Bayul T."/>
            <person name="Berlin A."/>
            <person name="Bessette D."/>
            <person name="Bloom T."/>
            <person name="Blye J."/>
            <person name="Boguslavskiy L."/>
            <person name="Bonnet C."/>
            <person name="Boukhgalter B."/>
            <person name="Bourzgui I."/>
            <person name="Brown A."/>
            <person name="Cahill P."/>
            <person name="Channer S."/>
            <person name="Cheshatsang Y."/>
            <person name="Chuda L."/>
            <person name="Citroen M."/>
            <person name="Collymore A."/>
            <person name="Cooke P."/>
            <person name="Costello M."/>
            <person name="D'Aco K."/>
            <person name="Daza R."/>
            <person name="De Haan G."/>
            <person name="DeGray S."/>
            <person name="DeMaso C."/>
            <person name="Dhargay N."/>
            <person name="Dooley K."/>
            <person name="Dooley E."/>
            <person name="Doricent M."/>
            <person name="Dorje P."/>
            <person name="Dorjee K."/>
            <person name="Dupes A."/>
            <person name="Elong R."/>
            <person name="Falk J."/>
            <person name="Farina A."/>
            <person name="Faro S."/>
            <person name="Ferguson D."/>
            <person name="Fisher S."/>
            <person name="Foley C.D."/>
            <person name="Franke A."/>
            <person name="Friedrich D."/>
            <person name="Gadbois L."/>
            <person name="Gearin G."/>
            <person name="Gearin C.R."/>
            <person name="Giannoukos G."/>
            <person name="Goode T."/>
            <person name="Graham J."/>
            <person name="Grandbois E."/>
            <person name="Grewal S."/>
            <person name="Gyaltsen K."/>
            <person name="Hafez N."/>
            <person name="Hagos B."/>
            <person name="Hall J."/>
            <person name="Henson C."/>
            <person name="Hollinger A."/>
            <person name="Honan T."/>
            <person name="Huard M.D."/>
            <person name="Hughes L."/>
            <person name="Hurhula B."/>
            <person name="Husby M.E."/>
            <person name="Kamat A."/>
            <person name="Kanga B."/>
            <person name="Kashin S."/>
            <person name="Khazanovich D."/>
            <person name="Kisner P."/>
            <person name="Lance K."/>
            <person name="Lara M."/>
            <person name="Lee W."/>
            <person name="Lennon N."/>
            <person name="Letendre F."/>
            <person name="LeVine R."/>
            <person name="Lipovsky A."/>
            <person name="Liu X."/>
            <person name="Liu J."/>
            <person name="Liu S."/>
            <person name="Lokyitsang T."/>
            <person name="Lokyitsang Y."/>
            <person name="Lubonja R."/>
            <person name="Lui A."/>
            <person name="MacDonald P."/>
            <person name="Magnisalis V."/>
            <person name="Maru K."/>
            <person name="Matthews C."/>
            <person name="McCusker W."/>
            <person name="McDonough S."/>
            <person name="Mehta T."/>
            <person name="Meldrim J."/>
            <person name="Meneus L."/>
            <person name="Mihai O."/>
            <person name="Mihalev A."/>
            <person name="Mihova T."/>
            <person name="Mittelman R."/>
            <person name="Mlenga V."/>
            <person name="Montmayeur A."/>
            <person name="Mulrain L."/>
            <person name="Navidi A."/>
            <person name="Naylor J."/>
            <person name="Negash T."/>
            <person name="Nguyen T."/>
            <person name="Nguyen N."/>
            <person name="Nicol R."/>
            <person name="Norbu C."/>
            <person name="Norbu N."/>
            <person name="Novod N."/>
            <person name="O'Neill B."/>
            <person name="Osman S."/>
            <person name="Markiewicz E."/>
            <person name="Oyono O.L."/>
            <person name="Patti C."/>
            <person name="Phunkhang P."/>
            <person name="Pierre F."/>
            <person name="Priest M."/>
            <person name="Raghuraman S."/>
            <person name="Rege F."/>
            <person name="Reyes R."/>
            <person name="Rise C."/>
            <person name="Rogov P."/>
            <person name="Ross K."/>
            <person name="Ryan E."/>
            <person name="Settipalli S."/>
            <person name="Shea T."/>
            <person name="Sherpa N."/>
            <person name="Shi L."/>
            <person name="Shih D."/>
            <person name="Sparrow T."/>
            <person name="Spaulding J."/>
            <person name="Stalker J."/>
            <person name="Stange-Thomann N."/>
            <person name="Stavropoulos S."/>
            <person name="Stone C."/>
            <person name="Strader C."/>
            <person name="Tesfaye S."/>
            <person name="Thomson T."/>
            <person name="Thoulutsang Y."/>
            <person name="Thoulutsang D."/>
            <person name="Topham K."/>
            <person name="Topping I."/>
            <person name="Tsamla T."/>
            <person name="Vassiliev H."/>
            <person name="Vo A."/>
            <person name="Wangchuk T."/>
            <person name="Wangdi T."/>
            <person name="Weiand M."/>
            <person name="Wilkinson J."/>
            <person name="Wilson A."/>
            <person name="Yadav S."/>
            <person name="Young G."/>
            <person name="Yu Q."/>
            <person name="Zembek L."/>
            <person name="Zhong D."/>
            <person name="Zimmer A."/>
            <person name="Zwirko Z."/>
            <person name="Jaffe D.B."/>
            <person name="Alvarez P."/>
            <person name="Brockman W."/>
            <person name="Butler J."/>
            <person name="Chin C."/>
            <person name="Gnerre S."/>
            <person name="Grabherr M."/>
            <person name="Kleber M."/>
            <person name="Mauceli E."/>
            <person name="MacCallum I."/>
        </authorList>
    </citation>
    <scope>NUCLEOTIDE SEQUENCE [LARGE SCALE GENOMIC DNA]</scope>
    <source>
        <strain evidence="5">Tucson 14030-0811.24</strain>
    </source>
</reference>
<dbReference type="InterPro" id="IPR014044">
    <property type="entry name" value="CAP_dom"/>
</dbReference>
<dbReference type="PROSITE" id="PS01009">
    <property type="entry name" value="CRISP_1"/>
    <property type="match status" value="1"/>
</dbReference>
<gene>
    <name evidence="4" type="primary">Dwil\GK15150</name>
    <name evidence="4" type="ORF">Dwil_GK15150</name>
</gene>
<dbReference type="InterPro" id="IPR035940">
    <property type="entry name" value="CAP_sf"/>
</dbReference>
<dbReference type="Gene3D" id="3.40.33.10">
    <property type="entry name" value="CAP"/>
    <property type="match status" value="1"/>
</dbReference>
<dbReference type="SUPFAM" id="SSF55797">
    <property type="entry name" value="PR-1-like"/>
    <property type="match status" value="1"/>
</dbReference>
<dbReference type="KEGG" id="dwi:6642072"/>
<dbReference type="STRING" id="7260.B4MVW2"/>
<dbReference type="EMBL" id="CH963857">
    <property type="protein sequence ID" value="EDW75832.2"/>
    <property type="molecule type" value="Genomic_DNA"/>
</dbReference>
<dbReference type="SMART" id="SM00198">
    <property type="entry name" value="SCP"/>
    <property type="match status" value="1"/>
</dbReference>
<dbReference type="PRINTS" id="PR00837">
    <property type="entry name" value="V5TPXLIKE"/>
</dbReference>
<dbReference type="SMR" id="B4MVW2"/>
<evidence type="ECO:0000313" key="4">
    <source>
        <dbReference type="EMBL" id="EDW75832.2"/>
    </source>
</evidence>
<dbReference type="OrthoDB" id="337038at2759"/>
<dbReference type="eggNOG" id="KOG3017">
    <property type="taxonomic scope" value="Eukaryota"/>
</dbReference>
<dbReference type="InterPro" id="IPR001283">
    <property type="entry name" value="CRISP-related"/>
</dbReference>